<protein>
    <submittedName>
        <fullName evidence="3">Uncharacterized protein</fullName>
    </submittedName>
</protein>
<gene>
    <name evidence="3" type="ORF">PXEA_LOCUS24393</name>
</gene>
<keyword evidence="4" id="KW-1185">Reference proteome</keyword>
<evidence type="ECO:0000313" key="3">
    <source>
        <dbReference type="EMBL" id="VEL30953.1"/>
    </source>
</evidence>
<keyword evidence="2" id="KW-0472">Membrane</keyword>
<evidence type="ECO:0000256" key="2">
    <source>
        <dbReference type="SAM" id="Phobius"/>
    </source>
</evidence>
<comment type="caution">
    <text evidence="3">The sequence shown here is derived from an EMBL/GenBank/DDBJ whole genome shotgun (WGS) entry which is preliminary data.</text>
</comment>
<dbReference type="Proteomes" id="UP000784294">
    <property type="component" value="Unassembled WGS sequence"/>
</dbReference>
<reference evidence="3" key="1">
    <citation type="submission" date="2018-11" db="EMBL/GenBank/DDBJ databases">
        <authorList>
            <consortium name="Pathogen Informatics"/>
        </authorList>
    </citation>
    <scope>NUCLEOTIDE SEQUENCE</scope>
</reference>
<feature type="region of interest" description="Disordered" evidence="1">
    <location>
        <begin position="122"/>
        <end position="143"/>
    </location>
</feature>
<keyword evidence="2" id="KW-1133">Transmembrane helix</keyword>
<feature type="transmembrane region" description="Helical" evidence="2">
    <location>
        <begin position="266"/>
        <end position="289"/>
    </location>
</feature>
<evidence type="ECO:0000313" key="4">
    <source>
        <dbReference type="Proteomes" id="UP000784294"/>
    </source>
</evidence>
<feature type="transmembrane region" description="Helical" evidence="2">
    <location>
        <begin position="237"/>
        <end position="254"/>
    </location>
</feature>
<dbReference type="AlphaFoldDB" id="A0A448X8N4"/>
<dbReference type="EMBL" id="CAAALY010117227">
    <property type="protein sequence ID" value="VEL30953.1"/>
    <property type="molecule type" value="Genomic_DNA"/>
</dbReference>
<name>A0A448X8N4_9PLAT</name>
<accession>A0A448X8N4</accession>
<evidence type="ECO:0000256" key="1">
    <source>
        <dbReference type="SAM" id="MobiDB-lite"/>
    </source>
</evidence>
<keyword evidence="2" id="KW-0812">Transmembrane</keyword>
<proteinExistence type="predicted"/>
<organism evidence="3 4">
    <name type="scientific">Protopolystoma xenopodis</name>
    <dbReference type="NCBI Taxonomy" id="117903"/>
    <lineage>
        <taxon>Eukaryota</taxon>
        <taxon>Metazoa</taxon>
        <taxon>Spiralia</taxon>
        <taxon>Lophotrochozoa</taxon>
        <taxon>Platyhelminthes</taxon>
        <taxon>Monogenea</taxon>
        <taxon>Polyopisthocotylea</taxon>
        <taxon>Polystomatidea</taxon>
        <taxon>Polystomatidae</taxon>
        <taxon>Protopolystoma</taxon>
    </lineage>
</organism>
<sequence length="290" mass="31522">MSPGSTTPSHSLPGCHVTCPGDSLLTGPGFEPIQCSACGETLLLLTPGGFSPPAAQLSLSPHQTGSDCELHVWASAKAGSSVDVRRLTWQHQGTPSTSTTSVSAPIGVAAATTYWAAEDPSDQLVGLGPSSPPPLDQTGWNSLHRTVGGELSRQSCGPLANGQRDISDFRCLSAKFNEKTSVDRPHRETEPSADGTDVQALLEAAHVNGSIWIALPSYILERCIKLIIRFLPSSQVILNYFMFWVILRLVYQLICHTHYTIWKISVYLTLYLEWIAVLIITPLHMLQFFL</sequence>